<reference evidence="2" key="1">
    <citation type="submission" date="2016-02" db="EMBL/GenBank/DDBJ databases">
        <title>Draft genome sequence of Microdochium bolleyi, a fungal endophyte of beachgrass.</title>
        <authorList>
            <consortium name="DOE Joint Genome Institute"/>
            <person name="David A.S."/>
            <person name="May G."/>
            <person name="Haridas S."/>
            <person name="Lim J."/>
            <person name="Wang M."/>
            <person name="Labutti K."/>
            <person name="Lipzen A."/>
            <person name="Barry K."/>
            <person name="Grigoriev I.V."/>
        </authorList>
    </citation>
    <scope>NUCLEOTIDE SEQUENCE [LARGE SCALE GENOMIC DNA]</scope>
    <source>
        <strain evidence="2">J235TASD1</strain>
    </source>
</reference>
<dbReference type="EMBL" id="KQ964254">
    <property type="protein sequence ID" value="KXJ89829.1"/>
    <property type="molecule type" value="Genomic_DNA"/>
</dbReference>
<proteinExistence type="predicted"/>
<dbReference type="InParanoid" id="A0A136IYG5"/>
<gene>
    <name evidence="1" type="ORF">Micbo1qcDRAFT_165210</name>
</gene>
<evidence type="ECO:0000313" key="2">
    <source>
        <dbReference type="Proteomes" id="UP000070501"/>
    </source>
</evidence>
<organism evidence="1 2">
    <name type="scientific">Microdochium bolleyi</name>
    <dbReference type="NCBI Taxonomy" id="196109"/>
    <lineage>
        <taxon>Eukaryota</taxon>
        <taxon>Fungi</taxon>
        <taxon>Dikarya</taxon>
        <taxon>Ascomycota</taxon>
        <taxon>Pezizomycotina</taxon>
        <taxon>Sordariomycetes</taxon>
        <taxon>Xylariomycetidae</taxon>
        <taxon>Xylariales</taxon>
        <taxon>Microdochiaceae</taxon>
        <taxon>Microdochium</taxon>
    </lineage>
</organism>
<dbReference type="AlphaFoldDB" id="A0A136IYG5"/>
<feature type="non-terminal residue" evidence="1">
    <location>
        <position position="70"/>
    </location>
</feature>
<sequence>MHEDLDSRGRAAEGGCLPRFPLVSAGCALRARTLREGRRPCVPGIVLGGEHVAGGDPLGVDVDLVRAGVA</sequence>
<keyword evidence="2" id="KW-1185">Reference proteome</keyword>
<evidence type="ECO:0000313" key="1">
    <source>
        <dbReference type="EMBL" id="KXJ89829.1"/>
    </source>
</evidence>
<name>A0A136IYG5_9PEZI</name>
<dbReference type="Proteomes" id="UP000070501">
    <property type="component" value="Unassembled WGS sequence"/>
</dbReference>
<accession>A0A136IYG5</accession>
<protein>
    <submittedName>
        <fullName evidence="1">Uncharacterized protein</fullName>
    </submittedName>
</protein>